<evidence type="ECO:0000313" key="1">
    <source>
        <dbReference type="EMBL" id="GLX80938.1"/>
    </source>
</evidence>
<proteinExistence type="predicted"/>
<dbReference type="EMBL" id="BSSU01000002">
    <property type="protein sequence ID" value="GLX80938.1"/>
    <property type="molecule type" value="Genomic_DNA"/>
</dbReference>
<dbReference type="Proteomes" id="UP001157133">
    <property type="component" value="Unassembled WGS sequence"/>
</dbReference>
<name>A0ABQ6GYC4_9GAMM</name>
<protein>
    <submittedName>
        <fullName evidence="1">Uncharacterized protein</fullName>
    </submittedName>
</protein>
<organism evidence="1 2">
    <name type="scientific">Thalassotalea eurytherma</name>
    <dbReference type="NCBI Taxonomy" id="1144278"/>
    <lineage>
        <taxon>Bacteria</taxon>
        <taxon>Pseudomonadati</taxon>
        <taxon>Pseudomonadota</taxon>
        <taxon>Gammaproteobacteria</taxon>
        <taxon>Alteromonadales</taxon>
        <taxon>Colwelliaceae</taxon>
        <taxon>Thalassotalea</taxon>
    </lineage>
</organism>
<accession>A0ABQ6GYC4</accession>
<gene>
    <name evidence="1" type="ORF">theurythT_03900</name>
</gene>
<dbReference type="RefSeq" id="WP_284206261.1">
    <property type="nucleotide sequence ID" value="NZ_BSSU01000002.1"/>
</dbReference>
<reference evidence="1 2" key="1">
    <citation type="submission" date="2023-03" db="EMBL/GenBank/DDBJ databases">
        <title>Draft genome sequence of Thalassotalea eurytherma JCM 18482T.</title>
        <authorList>
            <person name="Sawabe T."/>
        </authorList>
    </citation>
    <scope>NUCLEOTIDE SEQUENCE [LARGE SCALE GENOMIC DNA]</scope>
    <source>
        <strain evidence="1 2">JCM 18482</strain>
    </source>
</reference>
<keyword evidence="2" id="KW-1185">Reference proteome</keyword>
<comment type="caution">
    <text evidence="1">The sequence shown here is derived from an EMBL/GenBank/DDBJ whole genome shotgun (WGS) entry which is preliminary data.</text>
</comment>
<evidence type="ECO:0000313" key="2">
    <source>
        <dbReference type="Proteomes" id="UP001157133"/>
    </source>
</evidence>
<sequence length="287" mass="33959">MKDSRTRSKRSFRGFFEEQIRFLDFKQTWWQRRKAHRRQKEQIDLSLEHLVNSTNKRIKIVDNYKKKLRKSVACIEVYLEDITNQVIKNMTANVAQYDTEPFLQALFFEEKLCHNFFSVFKMPLSEQGTFHIVSALPVFKEVFMPAVQGDSVIQDARKTVLNFKQKHVEQSTGTPEKLKEALHQFFLEKMLRQIKQEIEPHMITGYDALKEQGKNYNPLSPKDYLKAILKLLKHPESLLWLDSVDVITDRFGIVDTQLRDQTFRQFHYFSCQSKHESSFAICVVKSN</sequence>